<dbReference type="Proteomes" id="UP000008810">
    <property type="component" value="Chromosome 4"/>
</dbReference>
<sequence length="71" mass="8256">MSRNNVNNKLFCIPERILDERIQGVYAELPRPAQEKLGGSWFSCGFQHGYLLTEQFIIETTCSFHLYMTVL</sequence>
<evidence type="ECO:0000313" key="2">
    <source>
        <dbReference type="EnsemblPlants" id="KQJ86344"/>
    </source>
</evidence>
<dbReference type="InParanoid" id="A0A0Q3IJF2"/>
<protein>
    <submittedName>
        <fullName evidence="1 2">Uncharacterized protein</fullName>
    </submittedName>
</protein>
<evidence type="ECO:0000313" key="1">
    <source>
        <dbReference type="EMBL" id="KQJ86344.1"/>
    </source>
</evidence>
<reference evidence="2" key="3">
    <citation type="submission" date="2018-08" db="UniProtKB">
        <authorList>
            <consortium name="EnsemblPlants"/>
        </authorList>
    </citation>
    <scope>IDENTIFICATION</scope>
    <source>
        <strain evidence="2">cv. Bd21</strain>
    </source>
</reference>
<accession>A0A0Q3IJF2</accession>
<reference evidence="1" key="2">
    <citation type="submission" date="2017-06" db="EMBL/GenBank/DDBJ databases">
        <title>WGS assembly of Brachypodium distachyon.</title>
        <authorList>
            <consortium name="The International Brachypodium Initiative"/>
            <person name="Lucas S."/>
            <person name="Harmon-Smith M."/>
            <person name="Lail K."/>
            <person name="Tice H."/>
            <person name="Grimwood J."/>
            <person name="Bruce D."/>
            <person name="Barry K."/>
            <person name="Shu S."/>
            <person name="Lindquist E."/>
            <person name="Wang M."/>
            <person name="Pitluck S."/>
            <person name="Vogel J.P."/>
            <person name="Garvin D.F."/>
            <person name="Mockler T.C."/>
            <person name="Schmutz J."/>
            <person name="Rokhsar D."/>
            <person name="Bevan M.W."/>
        </authorList>
    </citation>
    <scope>NUCLEOTIDE SEQUENCE</scope>
    <source>
        <strain evidence="1">Bd21</strain>
    </source>
</reference>
<dbReference type="Gramene" id="KQJ86344">
    <property type="protein sequence ID" value="KQJ86344"/>
    <property type="gene ID" value="BRADI_4g04846v3"/>
</dbReference>
<dbReference type="EMBL" id="CM000883">
    <property type="protein sequence ID" value="KQJ86344.1"/>
    <property type="molecule type" value="Genomic_DNA"/>
</dbReference>
<evidence type="ECO:0000313" key="3">
    <source>
        <dbReference type="Proteomes" id="UP000008810"/>
    </source>
</evidence>
<dbReference type="EnsemblPlants" id="KQJ86344">
    <property type="protein sequence ID" value="KQJ86344"/>
    <property type="gene ID" value="BRADI_4g04846v3"/>
</dbReference>
<gene>
    <name evidence="1" type="ORF">BRADI_4g04846v3</name>
</gene>
<organism evidence="1">
    <name type="scientific">Brachypodium distachyon</name>
    <name type="common">Purple false brome</name>
    <name type="synonym">Trachynia distachya</name>
    <dbReference type="NCBI Taxonomy" id="15368"/>
    <lineage>
        <taxon>Eukaryota</taxon>
        <taxon>Viridiplantae</taxon>
        <taxon>Streptophyta</taxon>
        <taxon>Embryophyta</taxon>
        <taxon>Tracheophyta</taxon>
        <taxon>Spermatophyta</taxon>
        <taxon>Magnoliopsida</taxon>
        <taxon>Liliopsida</taxon>
        <taxon>Poales</taxon>
        <taxon>Poaceae</taxon>
        <taxon>BOP clade</taxon>
        <taxon>Pooideae</taxon>
        <taxon>Stipodae</taxon>
        <taxon>Brachypodieae</taxon>
        <taxon>Brachypodium</taxon>
    </lineage>
</organism>
<name>A0A0Q3IJF2_BRADI</name>
<dbReference type="AlphaFoldDB" id="A0A0Q3IJF2"/>
<reference evidence="1 2" key="1">
    <citation type="journal article" date="2010" name="Nature">
        <title>Genome sequencing and analysis of the model grass Brachypodium distachyon.</title>
        <authorList>
            <consortium name="International Brachypodium Initiative"/>
        </authorList>
    </citation>
    <scope>NUCLEOTIDE SEQUENCE [LARGE SCALE GENOMIC DNA]</scope>
    <source>
        <strain evidence="1 2">Bd21</strain>
    </source>
</reference>
<keyword evidence="3" id="KW-1185">Reference proteome</keyword>
<proteinExistence type="predicted"/>